<evidence type="ECO:0008006" key="3">
    <source>
        <dbReference type="Google" id="ProtNLM"/>
    </source>
</evidence>
<gene>
    <name evidence="1" type="ORF">SAMN05878438_3255</name>
</gene>
<sequence length="971" mass="111776">MKNCSKGSIWRKWDLHVHTPFSILNNQFGDDFDNYVRKLFRSAIDHNVSAIGLTDYCLLDGYKKVVEDYILNDDKLAELFDEDEIRKIKNIAIFPNLEFRLDKLVVGKEVDLKWNRRTNFHVILSNELSPTLIQSEFLSRIQFETHAETGLKAERRVLTKENLIEYGNRLIEEHPEFRGQSALAVGICNASVNTSEIAELLTEDGRFKKNYLLALPCDEDLSRVSWNSAGHGTRKTLIQQSQLIFSSNKRTRSFLLGDYHDNPSSFRKEFGLPKACIWGSDAHAYETLFEPDEENNTWIKADLTFEGLKQVVFEPRSRVAIQDTCPGDKVSYEVIDSVRFKDSSGKNIFPEYKIELNSDLNSIIGGKSSGKSLLLYHISRTANKEETVKKCDLAKASTYPEFENESNFDFEITWNDNTKQSFRETNEQRPITYIPQLYINKLAEESGRDQLNELVLEILYQDREIKLGAEELFKKCDSLNESISTQVTKLVSLRHKYAKEKGEKEKIGAENSVNNEKEKIIEKIEKIKKSSGFTPDERKIYKKLSDRLSVSEKRRSSLLRYIEIHTELKNELVREMEDSFRNVALMTNSEESEKKRFHTGSRLVQITLAKIQKIIDDLPIEAGKNIRRANSLIGSLDERIINTTESLEKFSSKVKSQNELKGLLEAQKREEAKLRAIQEAGKKVKSTLEQGKAASDQLKALYEQLFDTYGEIEALFNGAAKIDNENITLQASLEFDHNSFDSFINCFDARGSLASILGDSIDSENNYIYSKDTHLDSIFTLSEKVRDFSQIAHKVRKSANEELILRNLLQDCFYISFNLLYKNDDIISMSPGKRGLVLLHLILHLSNSSHPILIDQPEDNLDNRTVYNELRDFIRERKERRQIIMVTHNANMVVSTDSECVIVANQAGQQHDMENEQFRFEYVSGAMECTFFEPDAPSLLKKFGIREHICEVLEGGQLAFEERERKYAFKR</sequence>
<dbReference type="InterPro" id="IPR054787">
    <property type="entry name" value="TrlF_ATPase"/>
</dbReference>
<dbReference type="Gene3D" id="3.40.50.300">
    <property type="entry name" value="P-loop containing nucleotide triphosphate hydrolases"/>
    <property type="match status" value="1"/>
</dbReference>
<dbReference type="InterPro" id="IPR016195">
    <property type="entry name" value="Pol/histidinol_Pase-like"/>
</dbReference>
<accession>A0A1N6D2T5</accession>
<dbReference type="RefSeq" id="WP_062361036.1">
    <property type="nucleotide sequence ID" value="NZ_BJOI01000068.1"/>
</dbReference>
<dbReference type="Gene3D" id="3.20.20.140">
    <property type="entry name" value="Metal-dependent hydrolases"/>
    <property type="match status" value="1"/>
</dbReference>
<protein>
    <recommendedName>
        <fullName evidence="3">ATPase AAA-type core domain-containing protein</fullName>
    </recommendedName>
</protein>
<name>A0A1N6D2T5_9GAMM</name>
<organism evidence="1 2">
    <name type="scientific">Vreelandella aquamarina</name>
    <dbReference type="NCBI Taxonomy" id="77097"/>
    <lineage>
        <taxon>Bacteria</taxon>
        <taxon>Pseudomonadati</taxon>
        <taxon>Pseudomonadota</taxon>
        <taxon>Gammaproteobacteria</taxon>
        <taxon>Oceanospirillales</taxon>
        <taxon>Halomonadaceae</taxon>
        <taxon>Vreelandella</taxon>
    </lineage>
</organism>
<dbReference type="InterPro" id="IPR027417">
    <property type="entry name" value="P-loop_NTPase"/>
</dbReference>
<dbReference type="AlphaFoldDB" id="A0A1N6D2T5"/>
<proteinExistence type="predicted"/>
<dbReference type="SUPFAM" id="SSF52540">
    <property type="entry name" value="P-loop containing nucleoside triphosphate hydrolases"/>
    <property type="match status" value="1"/>
</dbReference>
<reference evidence="1 2" key="1">
    <citation type="submission" date="2016-11" db="EMBL/GenBank/DDBJ databases">
        <authorList>
            <person name="Jaros S."/>
            <person name="Januszkiewicz K."/>
            <person name="Wedrychowicz H."/>
        </authorList>
    </citation>
    <scope>NUCLEOTIDE SEQUENCE [LARGE SCALE GENOMIC DNA]</scope>
    <source>
        <strain evidence="1 2">ACAM 239</strain>
    </source>
</reference>
<evidence type="ECO:0000313" key="2">
    <source>
        <dbReference type="Proteomes" id="UP000185024"/>
    </source>
</evidence>
<dbReference type="EMBL" id="FSQX01000001">
    <property type="protein sequence ID" value="SIN75814.1"/>
    <property type="molecule type" value="Genomic_DNA"/>
</dbReference>
<dbReference type="Proteomes" id="UP000185024">
    <property type="component" value="Unassembled WGS sequence"/>
</dbReference>
<dbReference type="NCBIfam" id="NF045780">
    <property type="entry name" value="TrlF_fam_ATP"/>
    <property type="match status" value="1"/>
</dbReference>
<dbReference type="SUPFAM" id="SSF89550">
    <property type="entry name" value="PHP domain-like"/>
    <property type="match status" value="1"/>
</dbReference>
<evidence type="ECO:0000313" key="1">
    <source>
        <dbReference type="EMBL" id="SIN75814.1"/>
    </source>
</evidence>
<dbReference type="GeneID" id="97278040"/>